<organism evidence="8 9">
    <name type="scientific">Salix koriyanagi</name>
    <dbReference type="NCBI Taxonomy" id="2511006"/>
    <lineage>
        <taxon>Eukaryota</taxon>
        <taxon>Viridiplantae</taxon>
        <taxon>Streptophyta</taxon>
        <taxon>Embryophyta</taxon>
        <taxon>Tracheophyta</taxon>
        <taxon>Spermatophyta</taxon>
        <taxon>Magnoliopsida</taxon>
        <taxon>eudicotyledons</taxon>
        <taxon>Gunneridae</taxon>
        <taxon>Pentapetalae</taxon>
        <taxon>rosids</taxon>
        <taxon>fabids</taxon>
        <taxon>Malpighiales</taxon>
        <taxon>Salicaceae</taxon>
        <taxon>Saliceae</taxon>
        <taxon>Salix</taxon>
    </lineage>
</organism>
<name>A0A9Q0TQR9_9ROSI</name>
<keyword evidence="4" id="KW-0804">Transcription</keyword>
<accession>A0A9Q0TQR9</accession>
<dbReference type="PANTHER" id="PTHR31744:SF233">
    <property type="entry name" value="NAC DOMAIN-CONTAINING PROTEIN 72-LIKE"/>
    <property type="match status" value="1"/>
</dbReference>
<evidence type="ECO:0000313" key="8">
    <source>
        <dbReference type="EMBL" id="KAJ6716106.1"/>
    </source>
</evidence>
<keyword evidence="2" id="KW-0805">Transcription regulation</keyword>
<dbReference type="Gene3D" id="2.170.150.80">
    <property type="entry name" value="NAC domain"/>
    <property type="match status" value="1"/>
</dbReference>
<dbReference type="PANTHER" id="PTHR31744">
    <property type="entry name" value="PROTEIN CUP-SHAPED COTYLEDON 2-RELATED"/>
    <property type="match status" value="1"/>
</dbReference>
<keyword evidence="9" id="KW-1185">Reference proteome</keyword>
<feature type="compositionally biased region" description="Polar residues" evidence="6">
    <location>
        <begin position="202"/>
        <end position="216"/>
    </location>
</feature>
<dbReference type="PROSITE" id="PS51005">
    <property type="entry name" value="NAC"/>
    <property type="match status" value="1"/>
</dbReference>
<evidence type="ECO:0000259" key="7">
    <source>
        <dbReference type="PROSITE" id="PS51005"/>
    </source>
</evidence>
<feature type="region of interest" description="Disordered" evidence="6">
    <location>
        <begin position="298"/>
        <end position="320"/>
    </location>
</feature>
<proteinExistence type="predicted"/>
<feature type="compositionally biased region" description="Polar residues" evidence="6">
    <location>
        <begin position="309"/>
        <end position="319"/>
    </location>
</feature>
<dbReference type="SUPFAM" id="SSF101941">
    <property type="entry name" value="NAC domain"/>
    <property type="match status" value="1"/>
</dbReference>
<evidence type="ECO:0000313" key="9">
    <source>
        <dbReference type="Proteomes" id="UP001151752"/>
    </source>
</evidence>
<keyword evidence="3" id="KW-0238">DNA-binding</keyword>
<dbReference type="GO" id="GO:0006355">
    <property type="term" value="P:regulation of DNA-templated transcription"/>
    <property type="evidence" value="ECO:0007669"/>
    <property type="project" value="InterPro"/>
</dbReference>
<dbReference type="Pfam" id="PF02365">
    <property type="entry name" value="NAM"/>
    <property type="match status" value="1"/>
</dbReference>
<feature type="domain" description="NAC" evidence="7">
    <location>
        <begin position="10"/>
        <end position="169"/>
    </location>
</feature>
<dbReference type="InterPro" id="IPR036093">
    <property type="entry name" value="NAC_dom_sf"/>
</dbReference>
<dbReference type="EMBL" id="JAPFFM010000014">
    <property type="protein sequence ID" value="KAJ6716106.1"/>
    <property type="molecule type" value="Genomic_DNA"/>
</dbReference>
<reference evidence="8" key="2">
    <citation type="journal article" date="2023" name="Int. J. Mol. Sci.">
        <title>De Novo Assembly and Annotation of 11 Diverse Shrub Willow (Salix) Genomes Reveals Novel Gene Organization in Sex-Linked Regions.</title>
        <authorList>
            <person name="Hyden B."/>
            <person name="Feng K."/>
            <person name="Yates T.B."/>
            <person name="Jawdy S."/>
            <person name="Cereghino C."/>
            <person name="Smart L.B."/>
            <person name="Muchero W."/>
        </authorList>
    </citation>
    <scope>NUCLEOTIDE SEQUENCE</scope>
    <source>
        <tissue evidence="8">Shoot tip</tissue>
    </source>
</reference>
<comment type="caution">
    <text evidence="8">The sequence shown here is derived from an EMBL/GenBank/DDBJ whole genome shotgun (WGS) entry which is preliminary data.</text>
</comment>
<dbReference type="GO" id="GO:0003677">
    <property type="term" value="F:DNA binding"/>
    <property type="evidence" value="ECO:0007669"/>
    <property type="project" value="UniProtKB-KW"/>
</dbReference>
<feature type="region of interest" description="Disordered" evidence="6">
    <location>
        <begin position="178"/>
        <end position="216"/>
    </location>
</feature>
<feature type="compositionally biased region" description="Polar residues" evidence="6">
    <location>
        <begin position="23"/>
        <end position="32"/>
    </location>
</feature>
<reference evidence="8" key="1">
    <citation type="submission" date="2022-11" db="EMBL/GenBank/DDBJ databases">
        <authorList>
            <person name="Hyden B.L."/>
            <person name="Feng K."/>
            <person name="Yates T."/>
            <person name="Jawdy S."/>
            <person name="Smart L.B."/>
            <person name="Muchero W."/>
        </authorList>
    </citation>
    <scope>NUCLEOTIDE SEQUENCE</scope>
    <source>
        <tissue evidence="8">Shoot tip</tissue>
    </source>
</reference>
<protein>
    <recommendedName>
        <fullName evidence="7">NAC domain-containing protein</fullName>
    </recommendedName>
</protein>
<keyword evidence="5" id="KW-0539">Nucleus</keyword>
<dbReference type="AlphaFoldDB" id="A0A9Q0TQR9"/>
<dbReference type="GO" id="GO:0005634">
    <property type="term" value="C:nucleus"/>
    <property type="evidence" value="ECO:0007669"/>
    <property type="project" value="UniProtKB-SubCell"/>
</dbReference>
<evidence type="ECO:0000256" key="1">
    <source>
        <dbReference type="ARBA" id="ARBA00004123"/>
    </source>
</evidence>
<evidence type="ECO:0000256" key="5">
    <source>
        <dbReference type="ARBA" id="ARBA00023242"/>
    </source>
</evidence>
<dbReference type="InterPro" id="IPR003441">
    <property type="entry name" value="NAC-dom"/>
</dbReference>
<comment type="subcellular location">
    <subcellularLocation>
        <location evidence="1">Nucleus</location>
    </subcellularLocation>
</comment>
<evidence type="ECO:0000256" key="3">
    <source>
        <dbReference type="ARBA" id="ARBA00023125"/>
    </source>
</evidence>
<feature type="region of interest" description="Disordered" evidence="6">
    <location>
        <begin position="22"/>
        <end position="59"/>
    </location>
</feature>
<sequence length="335" mass="37500">MPCQGEIAFECPAMEFTEESKENVQVSITTSGVSNSLSKPSKPSPSSPSSVNSSPPSPRLAVQQYKHYGEREWYFFTPRDKKYRNGTRPNRAAGGGYWKATGADKKIVHDKAIVGYRKSLVYYNGKAPKGDKTNWMMHEFRVKDSAPPIRKNINDMRLDDWVLCRIYKKIGKPVKNREQCSTEKYQLPSGPNDPAAMDGDCSSGTDSLENPWQKQETSPLDGFDDAFLFFNSYSAAQVPILSETYEDPVPMLLSSDFSNGLPEEIWNPPLLQFDLAETFNWYGSTEYFPESITNLPAENLRSSPPPASTGLSASETTVETKVPELPQQLPFVSYV</sequence>
<dbReference type="Proteomes" id="UP001151752">
    <property type="component" value="Chromosome 9"/>
</dbReference>
<gene>
    <name evidence="8" type="ORF">OIU74_008775</name>
</gene>
<evidence type="ECO:0000256" key="4">
    <source>
        <dbReference type="ARBA" id="ARBA00023163"/>
    </source>
</evidence>
<evidence type="ECO:0000256" key="2">
    <source>
        <dbReference type="ARBA" id="ARBA00023015"/>
    </source>
</evidence>
<evidence type="ECO:0000256" key="6">
    <source>
        <dbReference type="SAM" id="MobiDB-lite"/>
    </source>
</evidence>